<dbReference type="PROSITE" id="PS01129">
    <property type="entry name" value="PSI_RLU"/>
    <property type="match status" value="1"/>
</dbReference>
<accession>A0ABM7P2D1</accession>
<evidence type="ECO:0000259" key="4">
    <source>
        <dbReference type="Pfam" id="PF00849"/>
    </source>
</evidence>
<dbReference type="Pfam" id="PF00849">
    <property type="entry name" value="PseudoU_synth_2"/>
    <property type="match status" value="1"/>
</dbReference>
<protein>
    <recommendedName>
        <fullName evidence="8">Pseudouridine synthase</fullName>
    </recommendedName>
</protein>
<dbReference type="Pfam" id="PF01479">
    <property type="entry name" value="S4"/>
    <property type="match status" value="1"/>
</dbReference>
<comment type="similarity">
    <text evidence="1">Belongs to the pseudouridine synthase RluA family.</text>
</comment>
<dbReference type="PANTHER" id="PTHR21600:SF87">
    <property type="entry name" value="RNA PSEUDOURIDYLATE SYNTHASE DOMAIN-CONTAINING PROTEIN 1"/>
    <property type="match status" value="1"/>
</dbReference>
<dbReference type="RefSeq" id="WP_229592661.1">
    <property type="nucleotide sequence ID" value="NZ_AP024485.1"/>
</dbReference>
<keyword evidence="2" id="KW-0413">Isomerase</keyword>
<evidence type="ECO:0008006" key="8">
    <source>
        <dbReference type="Google" id="ProtNLM"/>
    </source>
</evidence>
<dbReference type="EMBL" id="AP024485">
    <property type="protein sequence ID" value="BCS86937.1"/>
    <property type="molecule type" value="Genomic_DNA"/>
</dbReference>
<dbReference type="CDD" id="cd00165">
    <property type="entry name" value="S4"/>
    <property type="match status" value="1"/>
</dbReference>
<organism evidence="6 7">
    <name type="scientific">Pseudodesulfovibrio sediminis</name>
    <dbReference type="NCBI Taxonomy" id="2810563"/>
    <lineage>
        <taxon>Bacteria</taxon>
        <taxon>Pseudomonadati</taxon>
        <taxon>Thermodesulfobacteriota</taxon>
        <taxon>Desulfovibrionia</taxon>
        <taxon>Desulfovibrionales</taxon>
        <taxon>Desulfovibrionaceae</taxon>
    </lineage>
</organism>
<dbReference type="PANTHER" id="PTHR21600">
    <property type="entry name" value="MITOCHONDRIAL RNA PSEUDOURIDINE SYNTHASE"/>
    <property type="match status" value="1"/>
</dbReference>
<evidence type="ECO:0000256" key="3">
    <source>
        <dbReference type="PROSITE-ProRule" id="PRU00182"/>
    </source>
</evidence>
<evidence type="ECO:0000259" key="5">
    <source>
        <dbReference type="Pfam" id="PF01479"/>
    </source>
</evidence>
<gene>
    <name evidence="6" type="ORF">PSDVSF_01790</name>
</gene>
<evidence type="ECO:0000313" key="6">
    <source>
        <dbReference type="EMBL" id="BCS86937.1"/>
    </source>
</evidence>
<dbReference type="PROSITE" id="PS50889">
    <property type="entry name" value="S4"/>
    <property type="match status" value="1"/>
</dbReference>
<dbReference type="Gene3D" id="3.10.290.10">
    <property type="entry name" value="RNA-binding S4 domain"/>
    <property type="match status" value="1"/>
</dbReference>
<dbReference type="InterPro" id="IPR036986">
    <property type="entry name" value="S4_RNA-bd_sf"/>
</dbReference>
<dbReference type="InterPro" id="IPR002942">
    <property type="entry name" value="S4_RNA-bd"/>
</dbReference>
<feature type="domain" description="RNA-binding S4" evidence="5">
    <location>
        <begin position="17"/>
        <end position="61"/>
    </location>
</feature>
<dbReference type="InterPro" id="IPR020103">
    <property type="entry name" value="PsdUridine_synth_cat_dom_sf"/>
</dbReference>
<evidence type="ECO:0000256" key="1">
    <source>
        <dbReference type="ARBA" id="ARBA00010876"/>
    </source>
</evidence>
<dbReference type="InterPro" id="IPR006224">
    <property type="entry name" value="PsdUridine_synth_RluA-like_CS"/>
</dbReference>
<evidence type="ECO:0000256" key="2">
    <source>
        <dbReference type="ARBA" id="ARBA00023235"/>
    </source>
</evidence>
<feature type="domain" description="Pseudouridine synthase RsuA/RluA-like" evidence="4">
    <location>
        <begin position="89"/>
        <end position="235"/>
    </location>
</feature>
<keyword evidence="3" id="KW-0694">RNA-binding</keyword>
<keyword evidence="7" id="KW-1185">Reference proteome</keyword>
<name>A0ABM7P2D1_9BACT</name>
<reference evidence="6" key="1">
    <citation type="journal article" date="2022" name="Arch. Microbiol.">
        <title>Pseudodesulfovibrio sediminis sp. nov., a mesophilic and neutrophilic sulfate-reducing bacterium isolated from sediment of a brackish lake.</title>
        <authorList>
            <person name="Takahashi A."/>
            <person name="Kojima H."/>
            <person name="Watanabe M."/>
            <person name="Fukui M."/>
        </authorList>
    </citation>
    <scope>NUCLEOTIDE SEQUENCE</scope>
    <source>
        <strain evidence="6">SF6</strain>
    </source>
</reference>
<dbReference type="Proteomes" id="UP001053296">
    <property type="component" value="Chromosome"/>
</dbReference>
<sequence length="277" mass="30651">MPDLDKHIIESGLEGVRLDKVLNDFMPDTGLRYRRRLCDDGRVLVDGKVRKPGYKVRAAQEVTISQGATYMSASELGVEIVAQGPLFAAVSKPRGVHSAIIAGRDEPSVESVLGELFPDDLPILLNRLDYMTSGLLLVAVDGTGVGMYQKLEDAGEIKKFYLAKVLGRLDGMVTVKNALDTDNRKTTRVLDEKDADSRRWTDVDDLSHDHGTNTSQVRCLIMKGARHQIRAHLASIGHPIVGDALYGEATEEQILYLHHQRIEFPGFEAECLAGWEE</sequence>
<dbReference type="Gene3D" id="3.30.2350.10">
    <property type="entry name" value="Pseudouridine synthase"/>
    <property type="match status" value="1"/>
</dbReference>
<dbReference type="SUPFAM" id="SSF55174">
    <property type="entry name" value="Alpha-L RNA-binding motif"/>
    <property type="match status" value="1"/>
</dbReference>
<dbReference type="InterPro" id="IPR050188">
    <property type="entry name" value="RluA_PseudoU_synthase"/>
</dbReference>
<dbReference type="InterPro" id="IPR006145">
    <property type="entry name" value="PsdUridine_synth_RsuA/RluA"/>
</dbReference>
<evidence type="ECO:0000313" key="7">
    <source>
        <dbReference type="Proteomes" id="UP001053296"/>
    </source>
</evidence>
<proteinExistence type="inferred from homology"/>
<dbReference type="SUPFAM" id="SSF55120">
    <property type="entry name" value="Pseudouridine synthase"/>
    <property type="match status" value="1"/>
</dbReference>